<keyword evidence="1" id="KW-0812">Transmembrane</keyword>
<sequence length="370" mass="43421">MILLRYEWKKLLKSKLFIFSFIVLFGVHLLYSFVPYVMDYHNNGEVLQIEKNLKQKVSGPITNDTFEKINALKQDTNKQGENNEAQADKIYLNVIESEINNQLDYSQQMKDYCQNIKDNIVYLETHHEKRQVLKYEKLYQTYEGRTLSYYDNHKGWDKLLDNQTSVIFILLIMMITLPMVYSREKESDMELILYSTKIGNQQIQKGKLYFTISFVIVLVVLFSLMDAILTLSIYGFDGAQLPVYTNAAYHFSTMNVTMLGYWLYRVLFQLIALCCMGVIILTISRRIKNPMMSIMITFAFVSGLLLLGETGFTTWNPCGLLYLNKTVNDVTCITIFHHSFYTYQITLLLDVCILLMIFLYTRYTRRRKSL</sequence>
<feature type="transmembrane region" description="Helical" evidence="1">
    <location>
        <begin position="164"/>
        <end position="181"/>
    </location>
</feature>
<organism evidence="2 3">
    <name type="scientific">[Eubacterium] hominis</name>
    <dbReference type="NCBI Taxonomy" id="2764325"/>
    <lineage>
        <taxon>Bacteria</taxon>
        <taxon>Bacillati</taxon>
        <taxon>Bacillota</taxon>
        <taxon>Erysipelotrichia</taxon>
        <taxon>Erysipelotrichales</taxon>
        <taxon>Erysipelotrichaceae</taxon>
        <taxon>Amedibacillus</taxon>
    </lineage>
</organism>
<keyword evidence="1" id="KW-0472">Membrane</keyword>
<reference evidence="2 3" key="1">
    <citation type="submission" date="2020-08" db="EMBL/GenBank/DDBJ databases">
        <authorList>
            <person name="Liu C."/>
            <person name="Sun Q."/>
        </authorList>
    </citation>
    <scope>NUCLEOTIDE SEQUENCE [LARGE SCALE GENOMIC DNA]</scope>
    <source>
        <strain evidence="2 3">NSJ-61</strain>
    </source>
</reference>
<feature type="transmembrane region" description="Helical" evidence="1">
    <location>
        <begin position="16"/>
        <end position="38"/>
    </location>
</feature>
<dbReference type="AlphaFoldDB" id="A0A7G9GTI8"/>
<keyword evidence="3" id="KW-1185">Reference proteome</keyword>
<dbReference type="EMBL" id="CP060636">
    <property type="protein sequence ID" value="QNM14120.1"/>
    <property type="molecule type" value="Genomic_DNA"/>
</dbReference>
<feature type="transmembrane region" description="Helical" evidence="1">
    <location>
        <begin position="295"/>
        <end position="315"/>
    </location>
</feature>
<dbReference type="KEGG" id="ehn:H9Q80_09365"/>
<evidence type="ECO:0000313" key="2">
    <source>
        <dbReference type="EMBL" id="QNM14120.1"/>
    </source>
</evidence>
<proteinExistence type="predicted"/>
<dbReference type="Proteomes" id="UP000515856">
    <property type="component" value="Chromosome"/>
</dbReference>
<accession>A0A7G9GTI8</accession>
<name>A0A7G9GTI8_9FIRM</name>
<keyword evidence="1" id="KW-1133">Transmembrane helix</keyword>
<feature type="transmembrane region" description="Helical" evidence="1">
    <location>
        <begin position="208"/>
        <end position="234"/>
    </location>
</feature>
<dbReference type="RefSeq" id="WP_117454836.1">
    <property type="nucleotide sequence ID" value="NZ_CP060636.1"/>
</dbReference>
<feature type="transmembrane region" description="Helical" evidence="1">
    <location>
        <begin position="262"/>
        <end position="283"/>
    </location>
</feature>
<evidence type="ECO:0000313" key="3">
    <source>
        <dbReference type="Proteomes" id="UP000515856"/>
    </source>
</evidence>
<protein>
    <submittedName>
        <fullName evidence="2">Uncharacterized protein</fullName>
    </submittedName>
</protein>
<feature type="transmembrane region" description="Helical" evidence="1">
    <location>
        <begin position="340"/>
        <end position="360"/>
    </location>
</feature>
<evidence type="ECO:0000256" key="1">
    <source>
        <dbReference type="SAM" id="Phobius"/>
    </source>
</evidence>
<gene>
    <name evidence="2" type="ORF">H9Q80_09365</name>
</gene>